<dbReference type="InterPro" id="IPR006433">
    <property type="entry name" value="Prohead_protease"/>
</dbReference>
<organism evidence="5 6">
    <name type="scientific">Maritimibacter harenae</name>
    <dbReference type="NCBI Taxonomy" id="2606218"/>
    <lineage>
        <taxon>Bacteria</taxon>
        <taxon>Pseudomonadati</taxon>
        <taxon>Pseudomonadota</taxon>
        <taxon>Alphaproteobacteria</taxon>
        <taxon>Rhodobacterales</taxon>
        <taxon>Roseobacteraceae</taxon>
        <taxon>Maritimibacter</taxon>
    </lineage>
</organism>
<keyword evidence="2 5" id="KW-0645">Protease</keyword>
<dbReference type="AlphaFoldDB" id="A0A845M969"/>
<comment type="caution">
    <text evidence="5">The sequence shown here is derived from an EMBL/GenBank/DDBJ whole genome shotgun (WGS) entry which is preliminary data.</text>
</comment>
<dbReference type="InterPro" id="IPR054613">
    <property type="entry name" value="Peptidase_S78_dom"/>
</dbReference>
<evidence type="ECO:0000256" key="3">
    <source>
        <dbReference type="ARBA" id="ARBA00022801"/>
    </source>
</evidence>
<keyword evidence="6" id="KW-1185">Reference proteome</keyword>
<name>A0A845M969_9RHOB</name>
<keyword evidence="3" id="KW-0378">Hydrolase</keyword>
<feature type="domain" description="Prohead serine protease" evidence="4">
    <location>
        <begin position="11"/>
        <end position="168"/>
    </location>
</feature>
<evidence type="ECO:0000256" key="1">
    <source>
        <dbReference type="ARBA" id="ARBA00022612"/>
    </source>
</evidence>
<evidence type="ECO:0000256" key="2">
    <source>
        <dbReference type="ARBA" id="ARBA00022670"/>
    </source>
</evidence>
<keyword evidence="1" id="KW-1188">Viral release from host cell</keyword>
<gene>
    <name evidence="5" type="ORF">GQE99_14515</name>
</gene>
<dbReference type="EMBL" id="WTUX01000017">
    <property type="protein sequence ID" value="MZR14233.1"/>
    <property type="molecule type" value="Genomic_DNA"/>
</dbReference>
<dbReference type="GO" id="GO:0008233">
    <property type="term" value="F:peptidase activity"/>
    <property type="evidence" value="ECO:0007669"/>
    <property type="project" value="UniProtKB-KW"/>
</dbReference>
<accession>A0A845M969</accession>
<dbReference type="Proteomes" id="UP000467322">
    <property type="component" value="Unassembled WGS sequence"/>
</dbReference>
<sequence length="199" mass="22090">MDFEIRAGVPVEIREADDGGAIKVEGYAAVFGEEADIGGFFREVIQPGAFDGALSESDVPFLINHDGLPLARTGSGTLDLSIDERGLKIATELDPDDPDVQSIVGKMRRGDLDKMSFAFTVARQEWDETGETPLRKILEFDRIFDVSIVTEPAYKGTEIGLRSLEAHRKAERAENGMAAYAERVRRRMRMNLALREREG</sequence>
<evidence type="ECO:0000313" key="5">
    <source>
        <dbReference type="EMBL" id="MZR14233.1"/>
    </source>
</evidence>
<dbReference type="NCBIfam" id="TIGR01543">
    <property type="entry name" value="proheadase_HK97"/>
    <property type="match status" value="1"/>
</dbReference>
<dbReference type="GO" id="GO:0006508">
    <property type="term" value="P:proteolysis"/>
    <property type="evidence" value="ECO:0007669"/>
    <property type="project" value="UniProtKB-KW"/>
</dbReference>
<evidence type="ECO:0000259" key="4">
    <source>
        <dbReference type="Pfam" id="PF04586"/>
    </source>
</evidence>
<evidence type="ECO:0000313" key="6">
    <source>
        <dbReference type="Proteomes" id="UP000467322"/>
    </source>
</evidence>
<dbReference type="Pfam" id="PF04586">
    <property type="entry name" value="Peptidase_S78"/>
    <property type="match status" value="1"/>
</dbReference>
<proteinExistence type="predicted"/>
<protein>
    <submittedName>
        <fullName evidence="5">HK97 family phage prohead protease</fullName>
    </submittedName>
</protein>
<reference evidence="5 6" key="1">
    <citation type="submission" date="2019-12" db="EMBL/GenBank/DDBJ databases">
        <title>Maritimibacter sp. nov. sp. isolated from sea sand.</title>
        <authorList>
            <person name="Kim J."/>
            <person name="Jeong S.E."/>
            <person name="Jung H.S."/>
            <person name="Jeon C.O."/>
        </authorList>
    </citation>
    <scope>NUCLEOTIDE SEQUENCE [LARGE SCALE GENOMIC DNA]</scope>
    <source>
        <strain evidence="5 6">DP07</strain>
    </source>
</reference>
<dbReference type="RefSeq" id="WP_161352345.1">
    <property type="nucleotide sequence ID" value="NZ_WTUX01000017.1"/>
</dbReference>